<dbReference type="Pfam" id="PF07703">
    <property type="entry name" value="A2M_BRD"/>
    <property type="match status" value="1"/>
</dbReference>
<evidence type="ECO:0000259" key="3">
    <source>
        <dbReference type="SMART" id="SM01360"/>
    </source>
</evidence>
<dbReference type="PANTHER" id="PTHR40094">
    <property type="entry name" value="ALPHA-2-MACROGLOBULIN HOMOLOG"/>
    <property type="match status" value="1"/>
</dbReference>
<dbReference type="Gene3D" id="2.60.40.1930">
    <property type="match status" value="1"/>
</dbReference>
<proteinExistence type="predicted"/>
<dbReference type="Pfam" id="PF01835">
    <property type="entry name" value="MG2"/>
    <property type="match status" value="1"/>
</dbReference>
<evidence type="ECO:0000259" key="2">
    <source>
        <dbReference type="SMART" id="SM01359"/>
    </source>
</evidence>
<dbReference type="SUPFAM" id="SSF48239">
    <property type="entry name" value="Terpenoid cyclases/Protein prenyltransferases"/>
    <property type="match status" value="1"/>
</dbReference>
<gene>
    <name evidence="4" type="ORF">MNBD_CHLOROFLEXI01-1030</name>
</gene>
<dbReference type="InterPro" id="IPR013783">
    <property type="entry name" value="Ig-like_fold"/>
</dbReference>
<dbReference type="InterPro" id="IPR011625">
    <property type="entry name" value="A2M_N_BRD"/>
</dbReference>
<protein>
    <recommendedName>
        <fullName evidence="5">Alpha-2-macroglobulin</fullName>
    </recommendedName>
</protein>
<dbReference type="SMART" id="SM01419">
    <property type="entry name" value="Thiol-ester_cl"/>
    <property type="match status" value="1"/>
</dbReference>
<dbReference type="InterPro" id="IPR002890">
    <property type="entry name" value="MG2"/>
</dbReference>
<dbReference type="CDD" id="cd02891">
    <property type="entry name" value="A2M_like"/>
    <property type="match status" value="1"/>
</dbReference>
<dbReference type="Gene3D" id="2.60.40.10">
    <property type="entry name" value="Immunoglobulins"/>
    <property type="match status" value="3"/>
</dbReference>
<accession>A0A3B0UN04</accession>
<reference evidence="4" key="1">
    <citation type="submission" date="2018-06" db="EMBL/GenBank/DDBJ databases">
        <authorList>
            <person name="Zhirakovskaya E."/>
        </authorList>
    </citation>
    <scope>NUCLEOTIDE SEQUENCE</scope>
</reference>
<dbReference type="Gene3D" id="2.60.40.3710">
    <property type="match status" value="2"/>
</dbReference>
<dbReference type="InterPro" id="IPR008964">
    <property type="entry name" value="Invasin/intimin_cell_adhesion"/>
</dbReference>
<dbReference type="InterPro" id="IPR047565">
    <property type="entry name" value="Alpha-macroglob_thiol-ester_cl"/>
</dbReference>
<dbReference type="Pfam" id="PF17791">
    <property type="entry name" value="MG3"/>
    <property type="match status" value="1"/>
</dbReference>
<name>A0A3B0UN04_9ZZZZ</name>
<dbReference type="Gene3D" id="1.50.10.20">
    <property type="match status" value="1"/>
</dbReference>
<dbReference type="GO" id="GO:0004866">
    <property type="term" value="F:endopeptidase inhibitor activity"/>
    <property type="evidence" value="ECO:0007669"/>
    <property type="project" value="InterPro"/>
</dbReference>
<dbReference type="InterPro" id="IPR041246">
    <property type="entry name" value="Bact_MG10"/>
</dbReference>
<dbReference type="Pfam" id="PF17973">
    <property type="entry name" value="bMG10"/>
    <property type="match status" value="1"/>
</dbReference>
<dbReference type="SMART" id="SM01359">
    <property type="entry name" value="A2M_N_2"/>
    <property type="match status" value="1"/>
</dbReference>
<sequence length="1733" mass="189642">PAMPTTVDWDGNIFKVTMDEPLLFGTEYQFTLDKTAVDENGRHLVQPYIWTAQLAQPLAGVSWPTANDHLAPIVVRFNYPIDQASLSDALEIKPAISGKLTWSSDYTTVELTPDSQLPPDTAYSISFDSILRDANGNPLPTPEAIAFTSPPAILSATPMGLGNHPVGSIKIRFDRLMDSATAEAAFQIEPAIDGRFSWEETMLIFTPETGYLAENSDYTVTIAQTAVGADGEAVLNNDYSWSFATKELTDMAGFGYGPNAQVLDANGRRAVQFQAFRRDALNFTFQLYQLELPQFLDRYESGFHGWIWDNVDETPISTDGTELVAEWQMVSTAPLQDWANVQETILPEDVSPGLYILNLVAGNVNDQLLLVISQNSVTVKQADEQLLVWVTDISGKSVPNTAVTLYARNGNAIISGQTDEDGLYEASLPTFAEGGPAATEPLMVVARVGEEITLTGLSSDWQNSSGFYNRESRNLRGAQSAAFVFTERPIYKPGQIVYFKAIVRLDEDALLSVPPVGTAVTVRIRDARNNVVQTQEHFSNDFGSINGSFQIAEGATLGNYSVVVSFNGTDHKQLFKVEDYRKPDYEVTVTTDSAVYVKGETAEITVDTAYFFGEPVANADITLRRFQVKQDWYTPEATTWYQLYGVGDLRGQTDENGRFTFELPLRGSGLYFDQPNWLNSLEQTKWGLEATVDDGSHQTVSGHAIITIYDAVESITVDTGGYVHEPERPFSIKTTVQDIYGNPVGNRQLELSLRRWGSGSNKYSIVVDAASLTTDENGRADLNFTIEQPGYYQIRMTGQDSRGNNISYKSWVYVFSDFYSGWYGRNDNNGLQITVDQAEYAPGDTAQLLVESSFSGPALLTVERGTVRRRQLVQLTAPVTRLPLLIEEGDTPNVYVAINAWNEQETVLNENTSASLQDSRLQTAYVNLPVPAFNKRLNVTITPDKAEYAPGEEATFTVRITNYRGEPVSAEVSLALVDEAIFALSPELNGLMYDDFYYERASMVRTYNSQVPIRYLWQGGMGGGGDGGVETGTPRQDFPDTAVWQPTLTTDFNGEVSVTLTLPDSLTSWRATAKAVTADTQVGEATANIITKQDVIIRPLLPRILTTGDTMLLSAIVHNFSDETLELDVQLTIDDFRLTIGGESAQTVTLQPNEQQIVGWQVEAMAAGEVDVVITAVSTNADPSVSGPSDAIQLPLTIQPLAIPDVTTEVGQFSGQYQTTITVPADALPMSQVEVQLSRSIAGSMLEGLQYLTGYPYGCVEQTMSKALPNAVVGRALNQLGVTNPTLQAELPGQINASIQRLYGFQHTDGGWGWWYDDASQDYQTAWVIFGLAQVAEAGYEIDPAVIERGVAWLNDEQEMDPRTHAFALYTMAIAGLPNEEATLTLAENRTDLNGDDFSLAALALTLHGMGEDGLAAEILAELGETAVSSNDLTYWSGSRQDGAYRNKVMASEVRTTAMALSAYSQIQPNSDLIPGMVRWLMAQRRSHGWGNTNETAFAILGLTDHLLATSYSEAAASTGYTVQVNGQTVASGTLGRGEPAVTVTIPMEQLELGENELTLSETGSGSLYFVVNGRMLVPRAQIEAAGDVIVTRRYLDGATGLPLESIAPGQLIQIRLTIDLPSNGSYIIIEDSLPGGLEALNEGLNTTSRVADAYNGPVYRWRELGYNNKEVRGDRVSFFITEMDASVRTLTYFARATQSGRFTAMPTEVYAMYDLALWGRSASNQIVIEVAE</sequence>
<dbReference type="PANTHER" id="PTHR40094:SF1">
    <property type="entry name" value="UBIQUITIN DOMAIN-CONTAINING PROTEIN"/>
    <property type="match status" value="1"/>
</dbReference>
<feature type="domain" description="Alpha-2-macroglobulin bait region" evidence="2">
    <location>
        <begin position="831"/>
        <end position="984"/>
    </location>
</feature>
<dbReference type="GO" id="GO:0005615">
    <property type="term" value="C:extracellular space"/>
    <property type="evidence" value="ECO:0007669"/>
    <property type="project" value="InterPro"/>
</dbReference>
<dbReference type="Gene3D" id="2.20.130.20">
    <property type="match status" value="1"/>
</dbReference>
<evidence type="ECO:0000313" key="4">
    <source>
        <dbReference type="EMBL" id="VAW32561.1"/>
    </source>
</evidence>
<organism evidence="4">
    <name type="scientific">hydrothermal vent metagenome</name>
    <dbReference type="NCBI Taxonomy" id="652676"/>
    <lineage>
        <taxon>unclassified sequences</taxon>
        <taxon>metagenomes</taxon>
        <taxon>ecological metagenomes</taxon>
    </lineage>
</organism>
<evidence type="ECO:0008006" key="5">
    <source>
        <dbReference type="Google" id="ProtNLM"/>
    </source>
</evidence>
<dbReference type="InterPro" id="IPR051802">
    <property type="entry name" value="YfhM-like"/>
</dbReference>
<dbReference type="InterPro" id="IPR008930">
    <property type="entry name" value="Terpenoid_cyclase/PrenylTrfase"/>
</dbReference>
<dbReference type="InterPro" id="IPR011626">
    <property type="entry name" value="Alpha-macroglobulin_TED"/>
</dbReference>
<dbReference type="Pfam" id="PF11974">
    <property type="entry name" value="bMG3"/>
    <property type="match status" value="1"/>
</dbReference>
<feature type="non-terminal residue" evidence="4">
    <location>
        <position position="1"/>
    </location>
</feature>
<dbReference type="Pfam" id="PF13205">
    <property type="entry name" value="Big_5"/>
    <property type="match status" value="1"/>
</dbReference>
<dbReference type="Pfam" id="PF07678">
    <property type="entry name" value="TED_complement"/>
    <property type="match status" value="2"/>
</dbReference>
<dbReference type="InterPro" id="IPR001599">
    <property type="entry name" value="Macroglobln_a2"/>
</dbReference>
<dbReference type="SUPFAM" id="SSF49373">
    <property type="entry name" value="Invasin/intimin cell-adhesion fragments"/>
    <property type="match status" value="1"/>
</dbReference>
<dbReference type="Pfam" id="PF00207">
    <property type="entry name" value="A2M"/>
    <property type="match status" value="1"/>
</dbReference>
<dbReference type="InterPro" id="IPR032812">
    <property type="entry name" value="SbsA_Ig"/>
</dbReference>
<dbReference type="InterPro" id="IPR041555">
    <property type="entry name" value="MG3"/>
</dbReference>
<dbReference type="InterPro" id="IPR021868">
    <property type="entry name" value="Alpha_2_Macroglob_MG3"/>
</dbReference>
<keyword evidence="1" id="KW-0732">Signal</keyword>
<dbReference type="EMBL" id="UOEU01000373">
    <property type="protein sequence ID" value="VAW32561.1"/>
    <property type="molecule type" value="Genomic_DNA"/>
</dbReference>
<feature type="domain" description="Alpha-2-macroglobulin" evidence="3">
    <location>
        <begin position="1041"/>
        <end position="1131"/>
    </location>
</feature>
<evidence type="ECO:0000256" key="1">
    <source>
        <dbReference type="ARBA" id="ARBA00022729"/>
    </source>
</evidence>
<dbReference type="SMART" id="SM01360">
    <property type="entry name" value="A2M"/>
    <property type="match status" value="1"/>
</dbReference>